<evidence type="ECO:0000256" key="2">
    <source>
        <dbReference type="SAM" id="MobiDB-lite"/>
    </source>
</evidence>
<dbReference type="SUPFAM" id="SSF54791">
    <property type="entry name" value="Eukaryotic type KH-domain (KH-domain type I)"/>
    <property type="match status" value="1"/>
</dbReference>
<evidence type="ECO:0000259" key="3">
    <source>
        <dbReference type="Pfam" id="PF22675"/>
    </source>
</evidence>
<dbReference type="Pfam" id="PF23469">
    <property type="entry name" value="KH_12"/>
    <property type="match status" value="1"/>
</dbReference>
<dbReference type="CDD" id="cd22386">
    <property type="entry name" value="KH-I_KHDC4_rpt2"/>
    <property type="match status" value="1"/>
</dbReference>
<dbReference type="FunFam" id="3.30.1370.10:FF:000037">
    <property type="entry name" value="KH domain protein"/>
    <property type="match status" value="1"/>
</dbReference>
<keyword evidence="6" id="KW-1185">Reference proteome</keyword>
<feature type="compositionally biased region" description="Basic and acidic residues" evidence="2">
    <location>
        <begin position="173"/>
        <end position="184"/>
    </location>
</feature>
<proteinExistence type="predicted"/>
<feature type="region of interest" description="Disordered" evidence="2">
    <location>
        <begin position="415"/>
        <end position="465"/>
    </location>
</feature>
<dbReference type="GO" id="GO:0003723">
    <property type="term" value="F:RNA binding"/>
    <property type="evidence" value="ECO:0007669"/>
    <property type="project" value="UniProtKB-UniRule"/>
</dbReference>
<evidence type="ECO:0008006" key="7">
    <source>
        <dbReference type="Google" id="ProtNLM"/>
    </source>
</evidence>
<keyword evidence="1" id="KW-0694">RNA-binding</keyword>
<feature type="compositionally biased region" description="Low complexity" evidence="2">
    <location>
        <begin position="415"/>
        <end position="432"/>
    </location>
</feature>
<evidence type="ECO:0000259" key="4">
    <source>
        <dbReference type="Pfam" id="PF23469"/>
    </source>
</evidence>
<feature type="domain" description="ATP-dependent RNA helicase PRP5/DDX46/KHDC4 KH" evidence="4">
    <location>
        <begin position="96"/>
        <end position="169"/>
    </location>
</feature>
<feature type="region of interest" description="Disordered" evidence="2">
    <location>
        <begin position="173"/>
        <end position="209"/>
    </location>
</feature>
<reference evidence="5" key="1">
    <citation type="submission" date="2022-07" db="EMBL/GenBank/DDBJ databases">
        <title>Phylogenomic reconstructions and comparative analyses of Kickxellomycotina fungi.</title>
        <authorList>
            <person name="Reynolds N.K."/>
            <person name="Stajich J.E."/>
            <person name="Barry K."/>
            <person name="Grigoriev I.V."/>
            <person name="Crous P."/>
            <person name="Smith M.E."/>
        </authorList>
    </citation>
    <scope>NUCLEOTIDE SEQUENCE</scope>
    <source>
        <strain evidence="5">NRRL 1565</strain>
    </source>
</reference>
<dbReference type="Proteomes" id="UP001140094">
    <property type="component" value="Unassembled WGS sequence"/>
</dbReference>
<dbReference type="InterPro" id="IPR056149">
    <property type="entry name" value="PRP5/DDX46/KHDC4_KH"/>
</dbReference>
<feature type="compositionally biased region" description="Polar residues" evidence="2">
    <location>
        <begin position="42"/>
        <end position="65"/>
    </location>
</feature>
<feature type="compositionally biased region" description="Basic residues" evidence="2">
    <location>
        <begin position="309"/>
        <end position="319"/>
    </location>
</feature>
<dbReference type="InterPro" id="IPR047889">
    <property type="entry name" value="KHDC4_KH-I_second"/>
</dbReference>
<sequence>MSSQDSTPRKRHWDDGESTRGEVLTPEAPVGSDLAPAGTEEPNAQHNPSALGTFEQSVSEDTGSGNAIEDPNLAYVPPPMEMHKPIHGEISQGEYYKDVSINHSENRQILAQSATHRIVMEATDVQITTRGRYYPDPANATPADPELHLHVEATTQESLDRAVAMLERMKIEGVPERPMSDEPRAGSFSGPSNTGDRHRGGRSGSGASSRFQDKIFLEVESERGFNVRAKLIGTGGENMKYIQNTTGAHVQVRGRGSGYSENYSNAENNEPMHLLVMSDHEDSQAQAIEYGRSLVDTIHAQYKEFRDKGSRRRDRHPQRNGRDRYDHRYPRHGGRSEHDSQFHSQFHEHQHPQQQYPAPHHMHPAPYPRPNEGSNQPPQAANSAQAYDDYANYYAQYYQYYGTYPDYSAYYSQADPMSAQQAQAQPPAQSPQNNFQENGSPATGEMPHHGGYHNVPPPASYSDGH</sequence>
<dbReference type="OrthoDB" id="397265at2759"/>
<feature type="region of interest" description="Disordered" evidence="2">
    <location>
        <begin position="1"/>
        <end position="69"/>
    </location>
</feature>
<feature type="domain" description="KHDC4/BBP-like KH-domain type I" evidence="3">
    <location>
        <begin position="222"/>
        <end position="296"/>
    </location>
</feature>
<feature type="compositionally biased region" description="Basic and acidic residues" evidence="2">
    <location>
        <begin position="320"/>
        <end position="351"/>
    </location>
</feature>
<evidence type="ECO:0000313" key="6">
    <source>
        <dbReference type="Proteomes" id="UP001140094"/>
    </source>
</evidence>
<evidence type="ECO:0000313" key="5">
    <source>
        <dbReference type="EMBL" id="KAJ2809022.1"/>
    </source>
</evidence>
<dbReference type="GO" id="GO:0005634">
    <property type="term" value="C:nucleus"/>
    <property type="evidence" value="ECO:0007669"/>
    <property type="project" value="InterPro"/>
</dbReference>
<dbReference type="EMBL" id="JANBUO010000013">
    <property type="protein sequence ID" value="KAJ2809022.1"/>
    <property type="molecule type" value="Genomic_DNA"/>
</dbReference>
<comment type="caution">
    <text evidence="5">The sequence shown here is derived from an EMBL/GenBank/DDBJ whole genome shotgun (WGS) entry which is preliminary data.</text>
</comment>
<dbReference type="InterPro" id="IPR055256">
    <property type="entry name" value="KH_1_KHDC4/BBP-like"/>
</dbReference>
<evidence type="ECO:0000256" key="1">
    <source>
        <dbReference type="PROSITE-ProRule" id="PRU00117"/>
    </source>
</evidence>
<dbReference type="Pfam" id="PF22675">
    <property type="entry name" value="KH-I_KHDC4-BBP"/>
    <property type="match status" value="1"/>
</dbReference>
<dbReference type="PANTHER" id="PTHR15744">
    <property type="entry name" value="BLOM7"/>
    <property type="match status" value="1"/>
</dbReference>
<name>A0A9W8LVF6_9FUNG</name>
<organism evidence="5 6">
    <name type="scientific">Coemansia guatemalensis</name>
    <dbReference type="NCBI Taxonomy" id="2761395"/>
    <lineage>
        <taxon>Eukaryota</taxon>
        <taxon>Fungi</taxon>
        <taxon>Fungi incertae sedis</taxon>
        <taxon>Zoopagomycota</taxon>
        <taxon>Kickxellomycotina</taxon>
        <taxon>Kickxellomycetes</taxon>
        <taxon>Kickxellales</taxon>
        <taxon>Kickxellaceae</taxon>
        <taxon>Coemansia</taxon>
    </lineage>
</organism>
<dbReference type="InterPro" id="IPR036612">
    <property type="entry name" value="KH_dom_type_1_sf"/>
</dbReference>
<accession>A0A9W8LVF6</accession>
<protein>
    <recommendedName>
        <fullName evidence="7">K Homology domain-containing protein</fullName>
    </recommendedName>
</protein>
<gene>
    <name evidence="5" type="ORF">H4R20_000445</name>
</gene>
<dbReference type="Gene3D" id="3.30.1370.10">
    <property type="entry name" value="K Homology domain, type 1"/>
    <property type="match status" value="2"/>
</dbReference>
<dbReference type="PANTHER" id="PTHR15744:SF0">
    <property type="entry name" value="KH HOMOLOGY DOMAIN-CONTAINING PROTEIN 4"/>
    <property type="match status" value="1"/>
</dbReference>
<dbReference type="InterPro" id="IPR031121">
    <property type="entry name" value="RIK/BLOM7"/>
</dbReference>
<dbReference type="PROSITE" id="PS50084">
    <property type="entry name" value="KH_TYPE_1"/>
    <property type="match status" value="1"/>
</dbReference>
<dbReference type="AlphaFoldDB" id="A0A9W8LVF6"/>
<feature type="region of interest" description="Disordered" evidence="2">
    <location>
        <begin position="305"/>
        <end position="382"/>
    </location>
</feature>